<evidence type="ECO:0000313" key="2">
    <source>
        <dbReference type="Proteomes" id="UP000036338"/>
    </source>
</evidence>
<accession>A0A0J5WPU3</accession>
<sequence length="66" mass="7357">MQFVATANLHRSDCTARVSTHISRTHQIDINDIFFIYGVSAQDIDIAPPTRLTVFQTGEAFNACMV</sequence>
<comment type="caution">
    <text evidence="1">The sequence shown here is derived from an EMBL/GenBank/DDBJ whole genome shotgun (WGS) entry which is preliminary data.</text>
</comment>
<dbReference type="Proteomes" id="UP000036338">
    <property type="component" value="Unassembled WGS sequence"/>
</dbReference>
<dbReference type="EMBL" id="LDWR01000037">
    <property type="protein sequence ID" value="KML54511.1"/>
    <property type="molecule type" value="Genomic_DNA"/>
</dbReference>
<organism evidence="1 2">
    <name type="scientific">Burkholderia cepacia</name>
    <name type="common">Pseudomonas cepacia</name>
    <dbReference type="NCBI Taxonomy" id="292"/>
    <lineage>
        <taxon>Bacteria</taxon>
        <taxon>Pseudomonadati</taxon>
        <taxon>Pseudomonadota</taxon>
        <taxon>Betaproteobacteria</taxon>
        <taxon>Burkholderiales</taxon>
        <taxon>Burkholderiaceae</taxon>
        <taxon>Burkholderia</taxon>
        <taxon>Burkholderia cepacia complex</taxon>
    </lineage>
</organism>
<reference evidence="1 2" key="1">
    <citation type="submission" date="2015-05" db="EMBL/GenBank/DDBJ databases">
        <title>Draft genome of Burkholderia cepacia LK29.</title>
        <authorList>
            <person name="Chan X.Y."/>
        </authorList>
    </citation>
    <scope>NUCLEOTIDE SEQUENCE [LARGE SCALE GENOMIC DNA]</scope>
    <source>
        <strain evidence="1 2">LK29</strain>
    </source>
</reference>
<protein>
    <submittedName>
        <fullName evidence="1">Uncharacterized protein</fullName>
    </submittedName>
</protein>
<proteinExistence type="predicted"/>
<dbReference type="AlphaFoldDB" id="A0A0J5WPU3"/>
<gene>
    <name evidence="1" type="ORF">VL15_21255</name>
</gene>
<evidence type="ECO:0000313" key="1">
    <source>
        <dbReference type="EMBL" id="KML54511.1"/>
    </source>
</evidence>
<dbReference type="PATRIC" id="fig|292.27.peg.4365"/>
<name>A0A0J5WPU3_BURCE</name>